<dbReference type="EMBL" id="JASSZA010000017">
    <property type="protein sequence ID" value="KAK2090022.1"/>
    <property type="molecule type" value="Genomic_DNA"/>
</dbReference>
<evidence type="ECO:0000313" key="2">
    <source>
        <dbReference type="EMBL" id="KAK2090022.1"/>
    </source>
</evidence>
<name>A0ABQ9U0V1_SAGOE</name>
<feature type="region of interest" description="Disordered" evidence="1">
    <location>
        <begin position="21"/>
        <end position="124"/>
    </location>
</feature>
<feature type="non-terminal residue" evidence="2">
    <location>
        <position position="124"/>
    </location>
</feature>
<proteinExistence type="predicted"/>
<evidence type="ECO:0000313" key="3">
    <source>
        <dbReference type="Proteomes" id="UP001266305"/>
    </source>
</evidence>
<reference evidence="2 3" key="1">
    <citation type="submission" date="2023-05" db="EMBL/GenBank/DDBJ databases">
        <title>B98-5 Cell Line De Novo Hybrid Assembly: An Optical Mapping Approach.</title>
        <authorList>
            <person name="Kananen K."/>
            <person name="Auerbach J.A."/>
            <person name="Kautto E."/>
            <person name="Blachly J.S."/>
        </authorList>
    </citation>
    <scope>NUCLEOTIDE SEQUENCE [LARGE SCALE GENOMIC DNA]</scope>
    <source>
        <strain evidence="2">B95-8</strain>
        <tissue evidence="2">Cell line</tissue>
    </source>
</reference>
<protein>
    <submittedName>
        <fullName evidence="2">Uncharacterized protein</fullName>
    </submittedName>
</protein>
<evidence type="ECO:0000256" key="1">
    <source>
        <dbReference type="SAM" id="MobiDB-lite"/>
    </source>
</evidence>
<gene>
    <name evidence="2" type="ORF">P7K49_031278</name>
</gene>
<feature type="compositionally biased region" description="Basic and acidic residues" evidence="1">
    <location>
        <begin position="83"/>
        <end position="100"/>
    </location>
</feature>
<organism evidence="2 3">
    <name type="scientific">Saguinus oedipus</name>
    <name type="common">Cotton-top tamarin</name>
    <name type="synonym">Oedipomidas oedipus</name>
    <dbReference type="NCBI Taxonomy" id="9490"/>
    <lineage>
        <taxon>Eukaryota</taxon>
        <taxon>Metazoa</taxon>
        <taxon>Chordata</taxon>
        <taxon>Craniata</taxon>
        <taxon>Vertebrata</taxon>
        <taxon>Euteleostomi</taxon>
        <taxon>Mammalia</taxon>
        <taxon>Eutheria</taxon>
        <taxon>Euarchontoglires</taxon>
        <taxon>Primates</taxon>
        <taxon>Haplorrhini</taxon>
        <taxon>Platyrrhini</taxon>
        <taxon>Cebidae</taxon>
        <taxon>Callitrichinae</taxon>
        <taxon>Saguinus</taxon>
    </lineage>
</organism>
<comment type="caution">
    <text evidence="2">The sequence shown here is derived from an EMBL/GenBank/DDBJ whole genome shotgun (WGS) entry which is preliminary data.</text>
</comment>
<keyword evidence="3" id="KW-1185">Reference proteome</keyword>
<accession>A0ABQ9U0V1</accession>
<sequence length="124" mass="13682">MVTAGEQGRTVQLLNGLVWPMTHGAGQIPDQETPHTVPDCSAGNKSRPQNRFAGFRREAELNPASEAARGRPEQTEGGSQMAIRHDDPRRNDSLDPREPGEALWQARTGRDPREQLAQPPPLQE</sequence>
<dbReference type="Proteomes" id="UP001266305">
    <property type="component" value="Unassembled WGS sequence"/>
</dbReference>